<keyword evidence="1 4" id="KW-0853">WD repeat</keyword>
<sequence>MSVCVTATPRQFMEDVLFGANNEVIFVKTRDASPLATVKGMILSSINGTPVGRADDEQRRLRNMGDELVLLFVPGTPAGCDEFDLNSGEDEDNNFNQRNLDFDTPNQGDVSNFPNSIDVLLDAAEKAGPGRCIIIMSEGVNPGYAIGVSAERSSCTVMHINAVTRLKTRQSLSQTAENFSKSLQKGLWIYIEQATKSISLLRKLAECIAEAQAEGVIHTKARVFLMCEPHPHFPEDLLKGSVTLRSTLRRGGGEMQLDNNLLESRVGHSVVRDGALSPVDALPEHTGGQRRVKISHEVSIVPLEKNTFMELSQGANPAMERETATGEGITRFAKYVFGANEKFISLCKVKDGRYAVGTTGGYVLILDADGLPLIQFRPHRACVWDVAFVTPYDFATACEDWTSSIFNYSLERQELSATSVLSLHGDVFAVTYANPDDPQSAVLSGGLPTSVHVLHSDRQTSSLISVGVSTQAMRSTQRGHALIGGGNGACFLVDPGSCTLLETTTRHQRKVPAVSSFGPMAVTGGFDRVIRVWDVRSSFRMVSERAVSEVITAVSISDKHVAACSGSDLLVWDLRKIGVPLAIKQKAWKDLTRGLIMDGDIIITASADGVARFWSLGTMGNL</sequence>
<dbReference type="OrthoDB" id="10255630at2759"/>
<gene>
    <name evidence="6" type="ORF">TRSC58_04486</name>
</gene>
<dbReference type="PANTHER" id="PTHR44156">
    <property type="entry name" value="SUPERNUMERARY LIMBS, ISOFORM B-RELATED"/>
    <property type="match status" value="1"/>
</dbReference>
<dbReference type="InterPro" id="IPR053299">
    <property type="entry name" value="ASTRA_WD_repeat"/>
</dbReference>
<keyword evidence="3" id="KW-0687">Ribonucleoprotein</keyword>
<dbReference type="Pfam" id="PF03028">
    <property type="entry name" value="Dynein_heavy"/>
    <property type="match status" value="1"/>
</dbReference>
<dbReference type="EMBL" id="AUPL01004486">
    <property type="protein sequence ID" value="ESL07821.1"/>
    <property type="molecule type" value="Genomic_DNA"/>
</dbReference>
<organism evidence="6 7">
    <name type="scientific">Trypanosoma rangeli SC58</name>
    <dbReference type="NCBI Taxonomy" id="429131"/>
    <lineage>
        <taxon>Eukaryota</taxon>
        <taxon>Discoba</taxon>
        <taxon>Euglenozoa</taxon>
        <taxon>Kinetoplastea</taxon>
        <taxon>Metakinetoplastina</taxon>
        <taxon>Trypanosomatida</taxon>
        <taxon>Trypanosomatidae</taxon>
        <taxon>Trypanosoma</taxon>
        <taxon>Herpetosoma</taxon>
    </lineage>
</organism>
<dbReference type="InterPro" id="IPR019775">
    <property type="entry name" value="WD40_repeat_CS"/>
</dbReference>
<dbReference type="PROSITE" id="PS00678">
    <property type="entry name" value="WD_REPEATS_1"/>
    <property type="match status" value="1"/>
</dbReference>
<evidence type="ECO:0000313" key="6">
    <source>
        <dbReference type="EMBL" id="ESL07821.1"/>
    </source>
</evidence>
<evidence type="ECO:0000256" key="3">
    <source>
        <dbReference type="ARBA" id="ARBA00022980"/>
    </source>
</evidence>
<keyword evidence="7" id="KW-1185">Reference proteome</keyword>
<dbReference type="InterPro" id="IPR001680">
    <property type="entry name" value="WD40_rpt"/>
</dbReference>
<dbReference type="Gene3D" id="3.40.50.300">
    <property type="entry name" value="P-loop containing nucleotide triphosphate hydrolases"/>
    <property type="match status" value="1"/>
</dbReference>
<keyword evidence="3" id="KW-0689">Ribosomal protein</keyword>
<dbReference type="SUPFAM" id="SSF50978">
    <property type="entry name" value="WD40 repeat-like"/>
    <property type="match status" value="1"/>
</dbReference>
<dbReference type="InterPro" id="IPR027417">
    <property type="entry name" value="P-loop_NTPase"/>
</dbReference>
<dbReference type="GO" id="GO:0007018">
    <property type="term" value="P:microtubule-based movement"/>
    <property type="evidence" value="ECO:0007669"/>
    <property type="project" value="InterPro"/>
</dbReference>
<dbReference type="Proteomes" id="UP000031737">
    <property type="component" value="Unassembled WGS sequence"/>
</dbReference>
<protein>
    <recommendedName>
        <fullName evidence="5">Dynein heavy chain region D6 P-loop domain-containing protein</fullName>
    </recommendedName>
</protein>
<dbReference type="GO" id="GO:0030286">
    <property type="term" value="C:dynein complex"/>
    <property type="evidence" value="ECO:0007669"/>
    <property type="project" value="InterPro"/>
</dbReference>
<evidence type="ECO:0000259" key="5">
    <source>
        <dbReference type="Pfam" id="PF03028"/>
    </source>
</evidence>
<feature type="domain" description="Dynein heavy chain region D6 P-loop" evidence="5">
    <location>
        <begin position="133"/>
        <end position="243"/>
    </location>
</feature>
<dbReference type="SMART" id="SM00320">
    <property type="entry name" value="WD40"/>
    <property type="match status" value="4"/>
</dbReference>
<reference evidence="6 7" key="1">
    <citation type="submission" date="2013-07" db="EMBL/GenBank/DDBJ databases">
        <authorList>
            <person name="Stoco P.H."/>
            <person name="Wagner G."/>
            <person name="Gerber A."/>
            <person name="Zaha A."/>
            <person name="Thompson C."/>
            <person name="Bartholomeu D.C."/>
            <person name="Luckemeyer D.D."/>
            <person name="Bahia D."/>
            <person name="Loreto E."/>
            <person name="Prestes E.B."/>
            <person name="Lima F.M."/>
            <person name="Rodrigues-Luiz G."/>
            <person name="Vallejo G.A."/>
            <person name="Filho J.F."/>
            <person name="Monteiro K.M."/>
            <person name="Tyler K.M."/>
            <person name="de Almeida L.G."/>
            <person name="Ortiz M.F."/>
            <person name="Siervo M.A."/>
            <person name="de Moraes M.H."/>
            <person name="Cunha O.L."/>
            <person name="Mendonca-Neto R."/>
            <person name="Silva R."/>
            <person name="Teixeira S.M."/>
            <person name="Murta S.M."/>
            <person name="Sincero T.C."/>
            <person name="Mendes T.A."/>
            <person name="Urmenyi T.P."/>
            <person name="Silva V.G."/>
            <person name="da Rocha W.D."/>
            <person name="Andersson B."/>
            <person name="Romanha A.J."/>
            <person name="Steindel M."/>
            <person name="de Vasconcelos A.T."/>
            <person name="Grisard E.C."/>
        </authorList>
    </citation>
    <scope>NUCLEOTIDE SEQUENCE [LARGE SCALE GENOMIC DNA]</scope>
    <source>
        <strain evidence="6 7">SC58</strain>
    </source>
</reference>
<proteinExistence type="predicted"/>
<dbReference type="GO" id="GO:0008569">
    <property type="term" value="F:minus-end-directed microtubule motor activity"/>
    <property type="evidence" value="ECO:0007669"/>
    <property type="project" value="InterPro"/>
</dbReference>
<keyword evidence="2" id="KW-0677">Repeat</keyword>
<dbReference type="AlphaFoldDB" id="A0A061J102"/>
<dbReference type="InterPro" id="IPR015943">
    <property type="entry name" value="WD40/YVTN_repeat-like_dom_sf"/>
</dbReference>
<evidence type="ECO:0000256" key="4">
    <source>
        <dbReference type="PROSITE-ProRule" id="PRU00221"/>
    </source>
</evidence>
<comment type="caution">
    <text evidence="6">The sequence shown here is derived from an EMBL/GenBank/DDBJ whole genome shotgun (WGS) entry which is preliminary data.</text>
</comment>
<dbReference type="GO" id="GO:0005840">
    <property type="term" value="C:ribosome"/>
    <property type="evidence" value="ECO:0007669"/>
    <property type="project" value="UniProtKB-KW"/>
</dbReference>
<evidence type="ECO:0000256" key="1">
    <source>
        <dbReference type="ARBA" id="ARBA00022574"/>
    </source>
</evidence>
<dbReference type="PROSITE" id="PS50082">
    <property type="entry name" value="WD_REPEATS_2"/>
    <property type="match status" value="1"/>
</dbReference>
<dbReference type="Pfam" id="PF00400">
    <property type="entry name" value="WD40"/>
    <property type="match status" value="1"/>
</dbReference>
<dbReference type="InterPro" id="IPR004273">
    <property type="entry name" value="Dynein_heavy_D6_P-loop"/>
</dbReference>
<dbReference type="Gene3D" id="2.130.10.10">
    <property type="entry name" value="YVTN repeat-like/Quinoprotein amine dehydrogenase"/>
    <property type="match status" value="2"/>
</dbReference>
<evidence type="ECO:0000313" key="7">
    <source>
        <dbReference type="Proteomes" id="UP000031737"/>
    </source>
</evidence>
<dbReference type="VEuPathDB" id="TriTrypDB:TRSC58_04486"/>
<evidence type="ECO:0000256" key="2">
    <source>
        <dbReference type="ARBA" id="ARBA00022737"/>
    </source>
</evidence>
<feature type="repeat" description="WD" evidence="4">
    <location>
        <begin position="522"/>
        <end position="543"/>
    </location>
</feature>
<dbReference type="InterPro" id="IPR036322">
    <property type="entry name" value="WD40_repeat_dom_sf"/>
</dbReference>
<accession>A0A061J102</accession>
<name>A0A061J102_TRYRA</name>